<dbReference type="Pfam" id="PF04851">
    <property type="entry name" value="ResIII"/>
    <property type="match status" value="1"/>
</dbReference>
<dbReference type="InterPro" id="IPR050742">
    <property type="entry name" value="Helicase_Restrict-Modif_Enz"/>
</dbReference>
<dbReference type="PROSITE" id="PS51192">
    <property type="entry name" value="HELICASE_ATP_BIND_1"/>
    <property type="match status" value="1"/>
</dbReference>
<gene>
    <name evidence="3" type="ORF">NND69_00355</name>
</gene>
<dbReference type="InterPro" id="IPR001650">
    <property type="entry name" value="Helicase_C-like"/>
</dbReference>
<dbReference type="Pfam" id="PF00271">
    <property type="entry name" value="Helicase_C"/>
    <property type="match status" value="1"/>
</dbReference>
<keyword evidence="3" id="KW-0378">Hydrolase</keyword>
<dbReference type="InterPro" id="IPR027417">
    <property type="entry name" value="P-loop_NTPase"/>
</dbReference>
<dbReference type="InterPro" id="IPR014001">
    <property type="entry name" value="Helicase_ATP-bd"/>
</dbReference>
<dbReference type="GO" id="GO:0005524">
    <property type="term" value="F:ATP binding"/>
    <property type="evidence" value="ECO:0007669"/>
    <property type="project" value="InterPro"/>
</dbReference>
<comment type="caution">
    <text evidence="3">The sequence shown here is derived from an EMBL/GenBank/DDBJ whole genome shotgun (WGS) entry which is preliminary data.</text>
</comment>
<keyword evidence="3" id="KW-0347">Helicase</keyword>
<dbReference type="AlphaFoldDB" id="A0A9X3HDX4"/>
<dbReference type="Gene3D" id="3.40.50.300">
    <property type="entry name" value="P-loop containing nucleotide triphosphate hydrolases"/>
    <property type="match status" value="2"/>
</dbReference>
<dbReference type="CDD" id="cd18785">
    <property type="entry name" value="SF2_C"/>
    <property type="match status" value="1"/>
</dbReference>
<dbReference type="PANTHER" id="PTHR47396">
    <property type="entry name" value="TYPE I RESTRICTION ENZYME ECOKI R PROTEIN"/>
    <property type="match status" value="1"/>
</dbReference>
<dbReference type="CDD" id="cd17926">
    <property type="entry name" value="DEXHc_RE"/>
    <property type="match status" value="1"/>
</dbReference>
<dbReference type="RefSeq" id="WP_269720272.1">
    <property type="nucleotide sequence ID" value="NZ_JANDZT010000001.1"/>
</dbReference>
<name>A0A9X3HDX4_9FIRM</name>
<dbReference type="SMART" id="SM00487">
    <property type="entry name" value="DEXDc"/>
    <property type="match status" value="1"/>
</dbReference>
<keyword evidence="3" id="KW-0067">ATP-binding</keyword>
<evidence type="ECO:0000259" key="1">
    <source>
        <dbReference type="PROSITE" id="PS51192"/>
    </source>
</evidence>
<dbReference type="GO" id="GO:0005829">
    <property type="term" value="C:cytosol"/>
    <property type="evidence" value="ECO:0007669"/>
    <property type="project" value="TreeGrafter"/>
</dbReference>
<keyword evidence="3" id="KW-0547">Nucleotide-binding</keyword>
<dbReference type="GO" id="GO:0016787">
    <property type="term" value="F:hydrolase activity"/>
    <property type="evidence" value="ECO:0007669"/>
    <property type="project" value="InterPro"/>
</dbReference>
<evidence type="ECO:0000259" key="2">
    <source>
        <dbReference type="PROSITE" id="PS51194"/>
    </source>
</evidence>
<dbReference type="EMBL" id="JANDZV010000001">
    <property type="protein sequence ID" value="MCZ7406822.1"/>
    <property type="molecule type" value="Genomic_DNA"/>
</dbReference>
<organism evidence="3 4">
    <name type="scientific">Parvimonas micra</name>
    <dbReference type="NCBI Taxonomy" id="33033"/>
    <lineage>
        <taxon>Bacteria</taxon>
        <taxon>Bacillati</taxon>
        <taxon>Bacillota</taxon>
        <taxon>Tissierellia</taxon>
        <taxon>Tissierellales</taxon>
        <taxon>Peptoniphilaceae</taxon>
        <taxon>Parvimonas</taxon>
    </lineage>
</organism>
<dbReference type="InterPro" id="IPR006935">
    <property type="entry name" value="Helicase/UvrB_N"/>
</dbReference>
<dbReference type="PROSITE" id="PS51194">
    <property type="entry name" value="HELICASE_CTER"/>
    <property type="match status" value="1"/>
</dbReference>
<evidence type="ECO:0000313" key="3">
    <source>
        <dbReference type="EMBL" id="MCZ7406822.1"/>
    </source>
</evidence>
<protein>
    <submittedName>
        <fullName evidence="3">DEAD/DEAH box helicase family protein</fullName>
    </submittedName>
</protein>
<dbReference type="GO" id="GO:0004386">
    <property type="term" value="F:helicase activity"/>
    <property type="evidence" value="ECO:0007669"/>
    <property type="project" value="UniProtKB-KW"/>
</dbReference>
<dbReference type="GO" id="GO:0003677">
    <property type="term" value="F:DNA binding"/>
    <property type="evidence" value="ECO:0007669"/>
    <property type="project" value="InterPro"/>
</dbReference>
<dbReference type="SUPFAM" id="SSF52540">
    <property type="entry name" value="P-loop containing nucleoside triphosphate hydrolases"/>
    <property type="match status" value="1"/>
</dbReference>
<feature type="domain" description="Helicase C-terminal" evidence="2">
    <location>
        <begin position="266"/>
        <end position="427"/>
    </location>
</feature>
<proteinExistence type="predicted"/>
<dbReference type="PANTHER" id="PTHR47396:SF1">
    <property type="entry name" value="ATP-DEPENDENT HELICASE IRC3-RELATED"/>
    <property type="match status" value="1"/>
</dbReference>
<dbReference type="Proteomes" id="UP001141458">
    <property type="component" value="Unassembled WGS sequence"/>
</dbReference>
<accession>A0A9X3HDX4</accession>
<sequence>MLSVKRCLIFPSIQIGSKKDNIFFEKGYLVLYNKIKCLEVIIISYFSDLYENLRFPIAEGKEGGLRNAQIGAIHAVASYATLNSKDSAVIVMPTGSGKTTVVMMAPYILKKAKVLIVTPSAMVRGQIANDYGSLRTLKYVGVFSKDTNAPNIYEAKHLYSIDVDDDIVNADVVVATHQVAASISEAQIKNVFDYIIIDEAHHVPAPTWQRILKNMINVPSLLVTATPFRLDKKEIKGKTVYNYPLSRAYKDGIFGEIMFNPIEEGTEKDKRVALEAERILLNDRESGYDHFLMVRTDTKDKAKELEKLYENITKLKLKRIDSAMSTRTVEKTIMLLKKKELDGVICVDMLGEGFDFPNLKIAAIHEPHKSLASTLQFIGRFARTNAEKIGTAKFIAMNDDNLKIENHKLYSSDAAWQDMIITMSEEKIEGDLEANEVLNHFTKPEEQDESISLNNIRPNCHAKVYKVSNFDIYGSFPEELKVGENIYRSEETNSIVGISKISSTPLWLAGDSVLNNEFGLYIVHYQPRTKLLFIYSQNKTEAVYESIVESFVEHYDKIPRDEMNRVLAEFSDYEFFNTGMQNRYSESGESYRIYAGSNTAASIDETTGKMLSAGHAFCKVKKDGYESTIGYSSGSKFWSSSYFTIPEYIKWCDLFGEKISNDKLKVKTNTNYDKLPIPVRIVEYESDILFCFLDKKSYISPCTIADRENLDEKALITDVTFKIVAVNMNNIKFEVELFDKSEVLNCNLLGNYSSEKEEFICKNGKEEYSLAEYFSNNPLSFKTANDTVYCGQEVLKGNLELEKYDSKRICALKWEDMKVDTSLECGTGTGGMISIQDGLRNYLEKESKFSHIIFDHGTGEVADFITIEENGDFIYVEMYHCKAKKGRAYNSSVGDVYEVTQQAIKSSIWVSSKAMLLKKINDRVSRASSEKFIRGEFKTLKKILQRPKVLQVKIYVVQPAISKSLEIPDKVGTILSAATAFIKNTGKVQELLVIGSE</sequence>
<feature type="domain" description="Helicase ATP-binding" evidence="1">
    <location>
        <begin position="79"/>
        <end position="245"/>
    </location>
</feature>
<evidence type="ECO:0000313" key="4">
    <source>
        <dbReference type="Proteomes" id="UP001141458"/>
    </source>
</evidence>
<reference evidence="3" key="1">
    <citation type="submission" date="2022-07" db="EMBL/GenBank/DDBJ databases">
        <title>Parvimonas micra travels from the subgingival sulcus of the human oral cavity to the colorectal adenocarcinoma.</title>
        <authorList>
            <person name="Conde-Perez K."/>
            <person name="Buetas E."/>
            <person name="Aja-Macaya P."/>
            <person name="Martin-De Arribas E."/>
            <person name="Iglesias-Corras I."/>
            <person name="Trigo-Tasende N."/>
            <person name="Nasser-Ali M."/>
            <person name="Estevez L.S."/>
            <person name="Rumbo-Feal S."/>
            <person name="Otero-Alen B."/>
            <person name="Noguera J.F."/>
            <person name="Concha A."/>
            <person name="Pardinas-Lopez S."/>
            <person name="Carda-Dieguez M."/>
            <person name="Gomez-Randulfe I."/>
            <person name="Martinez-Lago N."/>
            <person name="Ladra S."/>
            <person name="Aparicio L.A."/>
            <person name="Bou G."/>
            <person name="Mira A."/>
            <person name="Vallejo J.A."/>
            <person name="Poza M."/>
        </authorList>
    </citation>
    <scope>NUCLEOTIDE SEQUENCE</scope>
    <source>
        <strain evidence="3">PM79KC-AC-4</strain>
    </source>
</reference>
<dbReference type="SMART" id="SM00490">
    <property type="entry name" value="HELICc"/>
    <property type="match status" value="1"/>
</dbReference>